<protein>
    <submittedName>
        <fullName evidence="2">Uncharacterized protein</fullName>
    </submittedName>
</protein>
<keyword evidence="1" id="KW-0812">Transmembrane</keyword>
<organism evidence="2 3">
    <name type="scientific">Allosphingosinicella ginsenosidimutans</name>
    <dbReference type="NCBI Taxonomy" id="1176539"/>
    <lineage>
        <taxon>Bacteria</taxon>
        <taxon>Pseudomonadati</taxon>
        <taxon>Pseudomonadota</taxon>
        <taxon>Alphaproteobacteria</taxon>
        <taxon>Sphingomonadales</taxon>
        <taxon>Sphingomonadaceae</taxon>
        <taxon>Allosphingosinicella</taxon>
    </lineage>
</organism>
<sequence>MPYHKGSYLSGFVLLLPVLTVPIGAFILFMAGSFVIRDADGAVGGVLLTDSVRTVAARRFPGGVYATTAQLEGEAVVRCRNGHRVSFGYITGGIHIWRTVRTRDCTADRVIN</sequence>
<evidence type="ECO:0000313" key="3">
    <source>
        <dbReference type="Proteomes" id="UP000321249"/>
    </source>
</evidence>
<dbReference type="Proteomes" id="UP000321249">
    <property type="component" value="Unassembled WGS sequence"/>
</dbReference>
<dbReference type="AlphaFoldDB" id="A0A5C6TY15"/>
<dbReference type="EMBL" id="VOQQ01000001">
    <property type="protein sequence ID" value="TXC64638.1"/>
    <property type="molecule type" value="Genomic_DNA"/>
</dbReference>
<evidence type="ECO:0000313" key="2">
    <source>
        <dbReference type="EMBL" id="TXC64638.1"/>
    </source>
</evidence>
<evidence type="ECO:0000256" key="1">
    <source>
        <dbReference type="SAM" id="Phobius"/>
    </source>
</evidence>
<proteinExistence type="predicted"/>
<name>A0A5C6TY15_9SPHN</name>
<reference evidence="2 3" key="1">
    <citation type="journal article" date="2015" name="J. Microbiol.">
        <title>Sphingosinicella ginsenosidimutans sp. nov., with ginsenoside converting activity.</title>
        <authorList>
            <person name="Kim J.K."/>
            <person name="Kang M.S."/>
            <person name="Park S.C."/>
            <person name="Kim K.M."/>
            <person name="Choi K."/>
            <person name="Yoon M.H."/>
            <person name="Im W.T."/>
        </authorList>
    </citation>
    <scope>NUCLEOTIDE SEQUENCE [LARGE SCALE GENOMIC DNA]</scope>
    <source>
        <strain evidence="2 3">BS-11</strain>
    </source>
</reference>
<comment type="caution">
    <text evidence="2">The sequence shown here is derived from an EMBL/GenBank/DDBJ whole genome shotgun (WGS) entry which is preliminary data.</text>
</comment>
<dbReference type="RefSeq" id="WP_147044061.1">
    <property type="nucleotide sequence ID" value="NZ_BAABIR010000001.1"/>
</dbReference>
<keyword evidence="1" id="KW-0472">Membrane</keyword>
<accession>A0A5C6TY15</accession>
<keyword evidence="3" id="KW-1185">Reference proteome</keyword>
<feature type="transmembrane region" description="Helical" evidence="1">
    <location>
        <begin position="12"/>
        <end position="36"/>
    </location>
</feature>
<gene>
    <name evidence="2" type="ORF">FRZ32_13850</name>
</gene>
<keyword evidence="1" id="KW-1133">Transmembrane helix</keyword>